<gene>
    <name evidence="1" type="ORF">ORQ98_29485</name>
</gene>
<evidence type="ECO:0000313" key="2">
    <source>
        <dbReference type="Proteomes" id="UP001528823"/>
    </source>
</evidence>
<organism evidence="1 2">
    <name type="scientific">Spartinivicinus poritis</name>
    <dbReference type="NCBI Taxonomy" id="2994640"/>
    <lineage>
        <taxon>Bacteria</taxon>
        <taxon>Pseudomonadati</taxon>
        <taxon>Pseudomonadota</taxon>
        <taxon>Gammaproteobacteria</taxon>
        <taxon>Oceanospirillales</taxon>
        <taxon>Zooshikellaceae</taxon>
        <taxon>Spartinivicinus</taxon>
    </lineage>
</organism>
<comment type="caution">
    <text evidence="1">The sequence shown here is derived from an EMBL/GenBank/DDBJ whole genome shotgun (WGS) entry which is preliminary data.</text>
</comment>
<proteinExistence type="predicted"/>
<dbReference type="Proteomes" id="UP001528823">
    <property type="component" value="Unassembled WGS sequence"/>
</dbReference>
<protein>
    <recommendedName>
        <fullName evidence="3">MarR family transcriptional regulator</fullName>
    </recommendedName>
</protein>
<dbReference type="InterPro" id="IPR036390">
    <property type="entry name" value="WH_DNA-bd_sf"/>
</dbReference>
<reference evidence="1 2" key="1">
    <citation type="submission" date="2022-11" db="EMBL/GenBank/DDBJ databases">
        <title>Spartinivicinus poritis sp. nov., isolated from scleractinian coral Porites lutea.</title>
        <authorList>
            <person name="Zhang G."/>
            <person name="Cai L."/>
            <person name="Wei Q."/>
        </authorList>
    </citation>
    <scope>NUCLEOTIDE SEQUENCE [LARGE SCALE GENOMIC DNA]</scope>
    <source>
        <strain evidence="1 2">A2-2</strain>
    </source>
</reference>
<evidence type="ECO:0008006" key="3">
    <source>
        <dbReference type="Google" id="ProtNLM"/>
    </source>
</evidence>
<dbReference type="SUPFAM" id="SSF46785">
    <property type="entry name" value="Winged helix' DNA-binding domain"/>
    <property type="match status" value="1"/>
</dbReference>
<keyword evidence="2" id="KW-1185">Reference proteome</keyword>
<dbReference type="EMBL" id="JAPMOU010000144">
    <property type="protein sequence ID" value="MDE1466091.1"/>
    <property type="molecule type" value="Genomic_DNA"/>
</dbReference>
<sequence>MKSQDILLLLKIVSLHANFAGKKIDSDILQADDDWADWDEKGLAPSYTEQDHIEHCFTIRSLAELTGISKTQVSLSLKRMYDVGLAKVDRKLLVPKVNTRSLMEFIAYGIRYVFPAKEGELARGIATSIAAPILKGKLMTSGDLPPVWPNPRGNTKGILIEPLHPNIFQAIQQDGYLYGMLALTDAIRIGHPRERGLATEMLSKVFKEVE</sequence>
<accession>A0ABT5UI73</accession>
<name>A0ABT5UI73_9GAMM</name>
<dbReference type="RefSeq" id="WP_274692386.1">
    <property type="nucleotide sequence ID" value="NZ_JAPMOU010000144.1"/>
</dbReference>
<evidence type="ECO:0000313" key="1">
    <source>
        <dbReference type="EMBL" id="MDE1466091.1"/>
    </source>
</evidence>